<evidence type="ECO:0000313" key="2">
    <source>
        <dbReference type="EMBL" id="BBH18160.1"/>
    </source>
</evidence>
<evidence type="ECO:0000313" key="3">
    <source>
        <dbReference type="Proteomes" id="UP000271573"/>
    </source>
</evidence>
<dbReference type="Proteomes" id="UP000271573">
    <property type="component" value="Chromosome"/>
</dbReference>
<proteinExistence type="predicted"/>
<protein>
    <submittedName>
        <fullName evidence="2">Uncharacterized protein</fullName>
    </submittedName>
</protein>
<keyword evidence="1" id="KW-1133">Transmembrane helix</keyword>
<evidence type="ECO:0000256" key="1">
    <source>
        <dbReference type="SAM" id="Phobius"/>
    </source>
</evidence>
<keyword evidence="1" id="KW-0472">Membrane</keyword>
<dbReference type="AlphaFoldDB" id="A0A3G9IGI8"/>
<dbReference type="KEGG" id="nbe:Back2_24470"/>
<dbReference type="EMBL" id="AP019307">
    <property type="protein sequence ID" value="BBH18160.1"/>
    <property type="molecule type" value="Genomic_DNA"/>
</dbReference>
<name>A0A3G9IGI8_9ACTN</name>
<gene>
    <name evidence="2" type="ORF">Back2_24470</name>
</gene>
<keyword evidence="1" id="KW-0812">Transmembrane</keyword>
<keyword evidence="3" id="KW-1185">Reference proteome</keyword>
<organism evidence="2 3">
    <name type="scientific">Nocardioides baekrokdamisoli</name>
    <dbReference type="NCBI Taxonomy" id="1804624"/>
    <lineage>
        <taxon>Bacteria</taxon>
        <taxon>Bacillati</taxon>
        <taxon>Actinomycetota</taxon>
        <taxon>Actinomycetes</taxon>
        <taxon>Propionibacteriales</taxon>
        <taxon>Nocardioidaceae</taxon>
        <taxon>Nocardioides</taxon>
    </lineage>
</organism>
<sequence>MIGGSIGSSDGVDGLVLPVGGRDCDVQFLDHQGHSHVWVNRGGRSGCFWSAGSHHTIYLRGGDPSQATDVSPTTTAVIGAVIGGVGGILGVCSVAALRKRAWTWSESTPSS</sequence>
<reference evidence="2 3" key="1">
    <citation type="submission" date="2018-11" db="EMBL/GenBank/DDBJ databases">
        <title>Complete genome sequence of Nocardioides baekrokdamisoli strain KCTC 39748.</title>
        <authorList>
            <person name="Kang S.W."/>
            <person name="Lee K.C."/>
            <person name="Kim K.K."/>
            <person name="Kim J.S."/>
            <person name="Kim D.S."/>
            <person name="Ko S.H."/>
            <person name="Yang S.H."/>
            <person name="Shin Y.K."/>
            <person name="Lee J.S."/>
        </authorList>
    </citation>
    <scope>NUCLEOTIDE SEQUENCE [LARGE SCALE GENOMIC DNA]</scope>
    <source>
        <strain evidence="2 3">KCTC 39748</strain>
    </source>
</reference>
<accession>A0A3G9IGI8</accession>
<feature type="transmembrane region" description="Helical" evidence="1">
    <location>
        <begin position="76"/>
        <end position="97"/>
    </location>
</feature>